<organism evidence="7 9">
    <name type="scientific">Klebsiella spallanzanii</name>
    <dbReference type="NCBI Taxonomy" id="2587528"/>
    <lineage>
        <taxon>Bacteria</taxon>
        <taxon>Pseudomonadati</taxon>
        <taxon>Pseudomonadota</taxon>
        <taxon>Gammaproteobacteria</taxon>
        <taxon>Enterobacterales</taxon>
        <taxon>Enterobacteriaceae</taxon>
        <taxon>Klebsiella/Raoultella group</taxon>
        <taxon>Klebsiella</taxon>
    </lineage>
</organism>
<dbReference type="PANTHER" id="PTHR30514">
    <property type="entry name" value="GLUCOKINASE"/>
    <property type="match status" value="1"/>
</dbReference>
<accession>A0A564IGJ5</accession>
<dbReference type="InterPro" id="IPR047640">
    <property type="entry name" value="RpiR-like"/>
</dbReference>
<reference evidence="8 9" key="1">
    <citation type="submission" date="2019-07" db="EMBL/GenBank/DDBJ databases">
        <authorList>
            <person name="Brisse S."/>
            <person name="Rodrigues C."/>
            <person name="Thorpe H."/>
        </authorList>
    </citation>
    <scope>NUCLEOTIDE SEQUENCE [LARGE SCALE GENOMIC DNA]</scope>
    <source>
        <strain evidence="7">SB6408</strain>
        <strain evidence="6">SB6411</strain>
    </source>
</reference>
<feature type="domain" description="SIS" evidence="5">
    <location>
        <begin position="129"/>
        <end position="269"/>
    </location>
</feature>
<evidence type="ECO:0000259" key="5">
    <source>
        <dbReference type="PROSITE" id="PS51464"/>
    </source>
</evidence>
<dbReference type="InterPro" id="IPR035472">
    <property type="entry name" value="RpiR-like_SIS"/>
</dbReference>
<dbReference type="PANTHER" id="PTHR30514:SF9">
    <property type="entry name" value="TRANSCRIPTIONAL REGULATOR"/>
    <property type="match status" value="1"/>
</dbReference>
<dbReference type="GO" id="GO:0003700">
    <property type="term" value="F:DNA-binding transcription factor activity"/>
    <property type="evidence" value="ECO:0007669"/>
    <property type="project" value="InterPro"/>
</dbReference>
<dbReference type="GO" id="GO:0097367">
    <property type="term" value="F:carbohydrate derivative binding"/>
    <property type="evidence" value="ECO:0007669"/>
    <property type="project" value="InterPro"/>
</dbReference>
<proteinExistence type="predicted"/>
<keyword evidence="2" id="KW-0238">DNA-binding</keyword>
<dbReference type="PROSITE" id="PS51071">
    <property type="entry name" value="HTH_RPIR"/>
    <property type="match status" value="1"/>
</dbReference>
<dbReference type="GO" id="GO:0003677">
    <property type="term" value="F:DNA binding"/>
    <property type="evidence" value="ECO:0007669"/>
    <property type="project" value="UniProtKB-KW"/>
</dbReference>
<dbReference type="Proteomes" id="UP000317652">
    <property type="component" value="Unassembled WGS sequence"/>
</dbReference>
<keyword evidence="1" id="KW-0805">Transcription regulation</keyword>
<dbReference type="SUPFAM" id="SSF46689">
    <property type="entry name" value="Homeodomain-like"/>
    <property type="match status" value="1"/>
</dbReference>
<dbReference type="Gene3D" id="3.40.50.10490">
    <property type="entry name" value="Glucose-6-phosphate isomerase like protein, domain 1"/>
    <property type="match status" value="1"/>
</dbReference>
<protein>
    <submittedName>
        <fullName evidence="6 7">HTH-type transcriptional regulator YbbH</fullName>
    </submittedName>
</protein>
<evidence type="ECO:0000256" key="1">
    <source>
        <dbReference type="ARBA" id="ARBA00023015"/>
    </source>
</evidence>
<dbReference type="RefSeq" id="WP_139538336.1">
    <property type="nucleotide sequence ID" value="NZ_CABEJC010000012.1"/>
</dbReference>
<dbReference type="CDD" id="cd05013">
    <property type="entry name" value="SIS_RpiR"/>
    <property type="match status" value="1"/>
</dbReference>
<dbReference type="EMBL" id="CABGHF010000034">
    <property type="protein sequence ID" value="VUS99366.1"/>
    <property type="molecule type" value="Genomic_DNA"/>
</dbReference>
<dbReference type="Proteomes" id="UP000318370">
    <property type="component" value="Unassembled WGS sequence"/>
</dbReference>
<dbReference type="AlphaFoldDB" id="A0A564IGJ5"/>
<keyword evidence="3" id="KW-0804">Transcription</keyword>
<evidence type="ECO:0000256" key="2">
    <source>
        <dbReference type="ARBA" id="ARBA00023125"/>
    </source>
</evidence>
<keyword evidence="8" id="KW-1185">Reference proteome</keyword>
<sequence>MSVNKKNVRVYLANILSNLGETDGKIAGYILQQPAQVVQLPVKKLALEIGVSEATIIRFCKKIGYAGLLNLKADLKRELLDDSDLSLPSSPDIFLDDSRNDVAQKIALTIETSTRETIGLLEMKIVKPVVERFLSARRVMFVGFGASGLAALEARDKMNRLGIDSEAFTDRFTMTLKLANLKEDDLVVAFSHSGETPEVVNAFRLAQKKGAWTLAITHSPHSPLTELAKTFWLTSGEAGPMQGDSISTRISQLFIIEFLCTEITRYNLRDSGVTGLSIKELLIKERIKRESSE</sequence>
<dbReference type="SUPFAM" id="SSF53697">
    <property type="entry name" value="SIS domain"/>
    <property type="match status" value="1"/>
</dbReference>
<evidence type="ECO:0000259" key="4">
    <source>
        <dbReference type="PROSITE" id="PS51071"/>
    </source>
</evidence>
<dbReference type="GO" id="GO:1901135">
    <property type="term" value="P:carbohydrate derivative metabolic process"/>
    <property type="evidence" value="ECO:0007669"/>
    <property type="project" value="InterPro"/>
</dbReference>
<evidence type="ECO:0000313" key="8">
    <source>
        <dbReference type="Proteomes" id="UP000317652"/>
    </source>
</evidence>
<dbReference type="Gene3D" id="1.10.10.10">
    <property type="entry name" value="Winged helix-like DNA-binding domain superfamily/Winged helix DNA-binding domain"/>
    <property type="match status" value="1"/>
</dbReference>
<dbReference type="Pfam" id="PF01380">
    <property type="entry name" value="SIS"/>
    <property type="match status" value="1"/>
</dbReference>
<evidence type="ECO:0000256" key="3">
    <source>
        <dbReference type="ARBA" id="ARBA00023163"/>
    </source>
</evidence>
<name>A0A564IGJ5_9ENTR</name>
<gene>
    <name evidence="7" type="primary">ybbH_2</name>
    <name evidence="6" type="synonym">ybbH_1</name>
    <name evidence="7" type="ORF">SB6408_01841</name>
    <name evidence="6" type="ORF">SB6411_01058</name>
</gene>
<evidence type="ECO:0000313" key="7">
    <source>
        <dbReference type="EMBL" id="VUS99366.1"/>
    </source>
</evidence>
<dbReference type="EMBL" id="CABGGS010000012">
    <property type="protein sequence ID" value="VUS47234.1"/>
    <property type="molecule type" value="Genomic_DNA"/>
</dbReference>
<evidence type="ECO:0000313" key="9">
    <source>
        <dbReference type="Proteomes" id="UP000318370"/>
    </source>
</evidence>
<dbReference type="InterPro" id="IPR000281">
    <property type="entry name" value="HTH_RpiR"/>
</dbReference>
<feature type="domain" description="HTH rpiR-type" evidence="4">
    <location>
        <begin position="6"/>
        <end position="82"/>
    </location>
</feature>
<dbReference type="InterPro" id="IPR036388">
    <property type="entry name" value="WH-like_DNA-bd_sf"/>
</dbReference>
<dbReference type="InterPro" id="IPR001347">
    <property type="entry name" value="SIS_dom"/>
</dbReference>
<dbReference type="Pfam" id="PF01418">
    <property type="entry name" value="HTH_6"/>
    <property type="match status" value="1"/>
</dbReference>
<evidence type="ECO:0000313" key="6">
    <source>
        <dbReference type="EMBL" id="VUS47234.1"/>
    </source>
</evidence>
<dbReference type="InterPro" id="IPR046348">
    <property type="entry name" value="SIS_dom_sf"/>
</dbReference>
<dbReference type="PROSITE" id="PS51464">
    <property type="entry name" value="SIS"/>
    <property type="match status" value="1"/>
</dbReference>
<dbReference type="InterPro" id="IPR009057">
    <property type="entry name" value="Homeodomain-like_sf"/>
</dbReference>